<organism evidence="1 2">
    <name type="scientific">Pseudomonas phage POR1</name>
    <dbReference type="NCBI Taxonomy" id="1718594"/>
    <lineage>
        <taxon>Viruses</taxon>
        <taxon>Duplodnaviria</taxon>
        <taxon>Heunggongvirae</taxon>
        <taxon>Uroviricota</taxon>
        <taxon>Caudoviricetes</taxon>
        <taxon>Porunavirus</taxon>
        <taxon>Porunavirus POR1</taxon>
    </lineage>
</organism>
<evidence type="ECO:0000313" key="2">
    <source>
        <dbReference type="Proteomes" id="UP000225954"/>
    </source>
</evidence>
<dbReference type="EMBL" id="KT716399">
    <property type="protein sequence ID" value="ALH46206.1"/>
    <property type="molecule type" value="Genomic_DNA"/>
</dbReference>
<name>A0A0N9SJ94_9CAUD</name>
<keyword evidence="2" id="KW-1185">Reference proteome</keyword>
<protein>
    <submittedName>
        <fullName evidence="1">Putative small terminase</fullName>
    </submittedName>
</protein>
<accession>A0A0N9SJ94</accession>
<dbReference type="Proteomes" id="UP000225954">
    <property type="component" value="Segment"/>
</dbReference>
<evidence type="ECO:0000313" key="1">
    <source>
        <dbReference type="EMBL" id="ALH46206.1"/>
    </source>
</evidence>
<sequence length="178" mass="20042">MNKASELNSGQNYLFGNSFWEDPERLTEDDRARRFESFLFYLRDGNTQAYARRRAGLSEGQVSRRRTNSTDFAGQMDAAIAEGSGMLEQEAIRRAVQGVKEPVYYKGDVVGHVEKRSDSLLMFLLKARDPRYRESRQVVESTSHTTVSPGAPAFDPTKLNDDQLIQLEELLAMGAVNG</sequence>
<gene>
    <name evidence="1" type="ORF">POR1_1</name>
</gene>
<proteinExistence type="predicted"/>
<reference evidence="1 2" key="1">
    <citation type="journal article" date="2016" name="Genome Announc.">
        <title>Genome Sequences of Pseudomonas oryzihabitans Phage POR1 and Pseudomonas aeruginosa Phage PAE1.</title>
        <authorList>
            <person name="Dyson Z.A."/>
            <person name="Seviour R.J."/>
            <person name="Tucci J."/>
            <person name="Petrovski S."/>
        </authorList>
    </citation>
    <scope>NUCLEOTIDE SEQUENCE [LARGE SCALE GENOMIC DNA]</scope>
</reference>